<accession>A0A814CJM0</accession>
<dbReference type="AlphaFoldDB" id="A0A814CJM0"/>
<feature type="region of interest" description="Disordered" evidence="1">
    <location>
        <begin position="68"/>
        <end position="97"/>
    </location>
</feature>
<evidence type="ECO:0000313" key="4">
    <source>
        <dbReference type="Proteomes" id="UP000663860"/>
    </source>
</evidence>
<name>A0A814CJM0_9BILA</name>
<reference evidence="2" key="1">
    <citation type="submission" date="2021-02" db="EMBL/GenBank/DDBJ databases">
        <authorList>
            <person name="Nowell W R."/>
        </authorList>
    </citation>
    <scope>NUCLEOTIDE SEQUENCE</scope>
</reference>
<proteinExistence type="predicted"/>
<dbReference type="Proteomes" id="UP000663860">
    <property type="component" value="Unassembled WGS sequence"/>
</dbReference>
<gene>
    <name evidence="2" type="ORF">IZO911_LOCUS14432</name>
    <name evidence="3" type="ORF">KXQ929_LOCUS926</name>
</gene>
<organism evidence="2 4">
    <name type="scientific">Adineta steineri</name>
    <dbReference type="NCBI Taxonomy" id="433720"/>
    <lineage>
        <taxon>Eukaryota</taxon>
        <taxon>Metazoa</taxon>
        <taxon>Spiralia</taxon>
        <taxon>Gnathifera</taxon>
        <taxon>Rotifera</taxon>
        <taxon>Eurotatoria</taxon>
        <taxon>Bdelloidea</taxon>
        <taxon>Adinetida</taxon>
        <taxon>Adinetidae</taxon>
        <taxon>Adineta</taxon>
    </lineage>
</organism>
<comment type="caution">
    <text evidence="2">The sequence shown here is derived from an EMBL/GenBank/DDBJ whole genome shotgun (WGS) entry which is preliminary data.</text>
</comment>
<protein>
    <submittedName>
        <fullName evidence="2">Uncharacterized protein</fullName>
    </submittedName>
</protein>
<dbReference type="EMBL" id="CAJOBB010000024">
    <property type="protein sequence ID" value="CAF3516871.1"/>
    <property type="molecule type" value="Genomic_DNA"/>
</dbReference>
<dbReference type="InterPro" id="IPR009125">
    <property type="entry name" value="ATPMK"/>
</dbReference>
<sequence length="97" mass="10615">MKLSLVRLGGGGDAEVPAHIREKMAKSWYVRHFNSFTTRGRANTVMAVVGGWFLFGYTMSKWAQSRKAKQLVSETSHSSPPPAARPSSSSAKKSGHH</sequence>
<evidence type="ECO:0000313" key="3">
    <source>
        <dbReference type="EMBL" id="CAF3516871.1"/>
    </source>
</evidence>
<evidence type="ECO:0000256" key="1">
    <source>
        <dbReference type="SAM" id="MobiDB-lite"/>
    </source>
</evidence>
<dbReference type="Proteomes" id="UP000663868">
    <property type="component" value="Unassembled WGS sequence"/>
</dbReference>
<dbReference type="EMBL" id="CAJNOE010000120">
    <property type="protein sequence ID" value="CAF0940967.1"/>
    <property type="molecule type" value="Genomic_DNA"/>
</dbReference>
<evidence type="ECO:0000313" key="2">
    <source>
        <dbReference type="EMBL" id="CAF0940967.1"/>
    </source>
</evidence>
<feature type="compositionally biased region" description="Low complexity" evidence="1">
    <location>
        <begin position="85"/>
        <end position="97"/>
    </location>
</feature>
<dbReference type="Pfam" id="PF14960">
    <property type="entry name" value="ATP_synth_reg"/>
    <property type="match status" value="1"/>
</dbReference>